<evidence type="ECO:0000256" key="2">
    <source>
        <dbReference type="ARBA" id="ARBA00022777"/>
    </source>
</evidence>
<proteinExistence type="predicted"/>
<keyword evidence="1" id="KW-0808">Transferase</keyword>
<dbReference type="SUPFAM" id="SSF101473">
    <property type="entry name" value="DhaL-like"/>
    <property type="match status" value="1"/>
</dbReference>
<dbReference type="InterPro" id="IPR004007">
    <property type="entry name" value="DhaL_dom"/>
</dbReference>
<evidence type="ECO:0000259" key="3">
    <source>
        <dbReference type="Pfam" id="PF02734"/>
    </source>
</evidence>
<dbReference type="EMBL" id="JAUJYO010000019">
    <property type="protein sequence ID" value="KAK1287396.1"/>
    <property type="molecule type" value="Genomic_DNA"/>
</dbReference>
<dbReference type="InterPro" id="IPR050861">
    <property type="entry name" value="Dihydroxyacetone_Kinase"/>
</dbReference>
<comment type="caution">
    <text evidence="4">The sequence shown here is derived from an EMBL/GenBank/DDBJ whole genome shotgun (WGS) entry which is preliminary data.</text>
</comment>
<gene>
    <name evidence="4" type="primary">DHBK</name>
    <name evidence="4" type="ORF">QJS10_CPB19g01698</name>
</gene>
<name>A0AAV9CEV9_ACOCL</name>
<dbReference type="GO" id="GO:0004371">
    <property type="term" value="F:glycerone kinase activity"/>
    <property type="evidence" value="ECO:0007669"/>
    <property type="project" value="InterPro"/>
</dbReference>
<dbReference type="PANTHER" id="PTHR28629">
    <property type="entry name" value="TRIOKINASE/FMN CYCLASE"/>
    <property type="match status" value="1"/>
</dbReference>
<dbReference type="InterPro" id="IPR036117">
    <property type="entry name" value="DhaL_dom_sf"/>
</dbReference>
<organism evidence="4 5">
    <name type="scientific">Acorus calamus</name>
    <name type="common">Sweet flag</name>
    <dbReference type="NCBI Taxonomy" id="4465"/>
    <lineage>
        <taxon>Eukaryota</taxon>
        <taxon>Viridiplantae</taxon>
        <taxon>Streptophyta</taxon>
        <taxon>Embryophyta</taxon>
        <taxon>Tracheophyta</taxon>
        <taxon>Spermatophyta</taxon>
        <taxon>Magnoliopsida</taxon>
        <taxon>Liliopsida</taxon>
        <taxon>Acoraceae</taxon>
        <taxon>Acorus</taxon>
    </lineage>
</organism>
<reference evidence="4" key="1">
    <citation type="journal article" date="2023" name="Nat. Commun.">
        <title>Diploid and tetraploid genomes of Acorus and the evolution of monocots.</title>
        <authorList>
            <person name="Ma L."/>
            <person name="Liu K.W."/>
            <person name="Li Z."/>
            <person name="Hsiao Y.Y."/>
            <person name="Qi Y."/>
            <person name="Fu T."/>
            <person name="Tang G.D."/>
            <person name="Zhang D."/>
            <person name="Sun W.H."/>
            <person name="Liu D.K."/>
            <person name="Li Y."/>
            <person name="Chen G.Z."/>
            <person name="Liu X.D."/>
            <person name="Liao X.Y."/>
            <person name="Jiang Y.T."/>
            <person name="Yu X."/>
            <person name="Hao Y."/>
            <person name="Huang J."/>
            <person name="Zhao X.W."/>
            <person name="Ke S."/>
            <person name="Chen Y.Y."/>
            <person name="Wu W.L."/>
            <person name="Hsu J.L."/>
            <person name="Lin Y.F."/>
            <person name="Huang M.D."/>
            <person name="Li C.Y."/>
            <person name="Huang L."/>
            <person name="Wang Z.W."/>
            <person name="Zhao X."/>
            <person name="Zhong W.Y."/>
            <person name="Peng D.H."/>
            <person name="Ahmad S."/>
            <person name="Lan S."/>
            <person name="Zhang J.S."/>
            <person name="Tsai W.C."/>
            <person name="Van de Peer Y."/>
            <person name="Liu Z.J."/>
        </authorList>
    </citation>
    <scope>NUCLEOTIDE SEQUENCE</scope>
    <source>
        <strain evidence="4">CP</strain>
    </source>
</reference>
<dbReference type="Pfam" id="PF02734">
    <property type="entry name" value="Dak2"/>
    <property type="match status" value="1"/>
</dbReference>
<dbReference type="GO" id="GO:0005829">
    <property type="term" value="C:cytosol"/>
    <property type="evidence" value="ECO:0007669"/>
    <property type="project" value="TreeGrafter"/>
</dbReference>
<evidence type="ECO:0000313" key="5">
    <source>
        <dbReference type="Proteomes" id="UP001180020"/>
    </source>
</evidence>
<accession>A0AAV9CEV9</accession>
<feature type="domain" description="DhaL" evidence="3">
    <location>
        <begin position="12"/>
        <end position="59"/>
    </location>
</feature>
<evidence type="ECO:0000256" key="1">
    <source>
        <dbReference type="ARBA" id="ARBA00022679"/>
    </source>
</evidence>
<dbReference type="GO" id="GO:0019563">
    <property type="term" value="P:glycerol catabolic process"/>
    <property type="evidence" value="ECO:0007669"/>
    <property type="project" value="TreeGrafter"/>
</dbReference>
<keyword evidence="5" id="KW-1185">Reference proteome</keyword>
<protein>
    <submittedName>
        <fullName evidence="4">3,4-dihydroxy-2-butanone kinase</fullName>
    </submittedName>
</protein>
<dbReference type="Proteomes" id="UP001180020">
    <property type="component" value="Unassembled WGS sequence"/>
</dbReference>
<evidence type="ECO:0000313" key="4">
    <source>
        <dbReference type="EMBL" id="KAK1287396.1"/>
    </source>
</evidence>
<dbReference type="AlphaFoldDB" id="A0AAV9CEV9"/>
<sequence>MQARSSHSLLLSSEAIVSGAEATKNMSAQAGRSSYVSADILSSAPDPGAMAVAGWYRAAALAVRDKLQN</sequence>
<reference evidence="4" key="2">
    <citation type="submission" date="2023-06" db="EMBL/GenBank/DDBJ databases">
        <authorList>
            <person name="Ma L."/>
            <person name="Liu K.-W."/>
            <person name="Li Z."/>
            <person name="Hsiao Y.-Y."/>
            <person name="Qi Y."/>
            <person name="Fu T."/>
            <person name="Tang G."/>
            <person name="Zhang D."/>
            <person name="Sun W.-H."/>
            <person name="Liu D.-K."/>
            <person name="Li Y."/>
            <person name="Chen G.-Z."/>
            <person name="Liu X.-D."/>
            <person name="Liao X.-Y."/>
            <person name="Jiang Y.-T."/>
            <person name="Yu X."/>
            <person name="Hao Y."/>
            <person name="Huang J."/>
            <person name="Zhao X.-W."/>
            <person name="Ke S."/>
            <person name="Chen Y.-Y."/>
            <person name="Wu W.-L."/>
            <person name="Hsu J.-L."/>
            <person name="Lin Y.-F."/>
            <person name="Huang M.-D."/>
            <person name="Li C.-Y."/>
            <person name="Huang L."/>
            <person name="Wang Z.-W."/>
            <person name="Zhao X."/>
            <person name="Zhong W.-Y."/>
            <person name="Peng D.-H."/>
            <person name="Ahmad S."/>
            <person name="Lan S."/>
            <person name="Zhang J.-S."/>
            <person name="Tsai W.-C."/>
            <person name="Van De Peer Y."/>
            <person name="Liu Z.-J."/>
        </authorList>
    </citation>
    <scope>NUCLEOTIDE SEQUENCE</scope>
    <source>
        <strain evidence="4">CP</strain>
        <tissue evidence="4">Leaves</tissue>
    </source>
</reference>
<dbReference type="Gene3D" id="1.25.40.340">
    <property type="match status" value="1"/>
</dbReference>
<dbReference type="PANTHER" id="PTHR28629:SF4">
    <property type="entry name" value="TRIOKINASE_FMN CYCLASE"/>
    <property type="match status" value="1"/>
</dbReference>
<keyword evidence="2 4" id="KW-0418">Kinase</keyword>